<dbReference type="GO" id="GO:0005506">
    <property type="term" value="F:iron ion binding"/>
    <property type="evidence" value="ECO:0007669"/>
    <property type="project" value="InterPro"/>
</dbReference>
<dbReference type="PANTHER" id="PTHR47947:SF29">
    <property type="entry name" value="CYTOCHROME P450 CYP82D47-LIKE"/>
    <property type="match status" value="1"/>
</dbReference>
<dbReference type="OrthoDB" id="2789670at2759"/>
<dbReference type="Proteomes" id="UP000828251">
    <property type="component" value="Unassembled WGS sequence"/>
</dbReference>
<organism evidence="7 8">
    <name type="scientific">Gossypium stocksii</name>
    <dbReference type="NCBI Taxonomy" id="47602"/>
    <lineage>
        <taxon>Eukaryota</taxon>
        <taxon>Viridiplantae</taxon>
        <taxon>Streptophyta</taxon>
        <taxon>Embryophyta</taxon>
        <taxon>Tracheophyta</taxon>
        <taxon>Spermatophyta</taxon>
        <taxon>Magnoliopsida</taxon>
        <taxon>eudicotyledons</taxon>
        <taxon>Gunneridae</taxon>
        <taxon>Pentapetalae</taxon>
        <taxon>rosids</taxon>
        <taxon>malvids</taxon>
        <taxon>Malvales</taxon>
        <taxon>Malvaceae</taxon>
        <taxon>Malvoideae</taxon>
        <taxon>Gossypium</taxon>
    </lineage>
</organism>
<sequence>MAKECFTVHDKVFSTRPIITTSKILGYDFAMFGFAYYGPYWREIRKRTTIEPLSNHRINMLKHIRVSEVKSTIRELYKSWLSKCNGGSGVFVDMKQWFRDYEAWTRTHNTGTT</sequence>
<gene>
    <name evidence="7" type="ORF">J1N35_021960</name>
</gene>
<evidence type="ECO:0000256" key="3">
    <source>
        <dbReference type="ARBA" id="ARBA00022723"/>
    </source>
</evidence>
<evidence type="ECO:0000313" key="7">
    <source>
        <dbReference type="EMBL" id="KAH1082199.1"/>
    </source>
</evidence>
<dbReference type="SUPFAM" id="SSF48264">
    <property type="entry name" value="Cytochrome P450"/>
    <property type="match status" value="1"/>
</dbReference>
<comment type="similarity">
    <text evidence="1">Belongs to the cytochrome P450 family.</text>
</comment>
<evidence type="ECO:0000256" key="2">
    <source>
        <dbReference type="ARBA" id="ARBA00022617"/>
    </source>
</evidence>
<keyword evidence="6" id="KW-0503">Monooxygenase</keyword>
<dbReference type="PANTHER" id="PTHR47947">
    <property type="entry name" value="CYTOCHROME P450 82C3-RELATED"/>
    <property type="match status" value="1"/>
</dbReference>
<protein>
    <recommendedName>
        <fullName evidence="9">Cytochrome P450</fullName>
    </recommendedName>
</protein>
<dbReference type="GO" id="GO:0020037">
    <property type="term" value="F:heme binding"/>
    <property type="evidence" value="ECO:0007669"/>
    <property type="project" value="InterPro"/>
</dbReference>
<keyword evidence="2" id="KW-0349">Heme</keyword>
<keyword evidence="3" id="KW-0479">Metal-binding</keyword>
<dbReference type="GO" id="GO:0016705">
    <property type="term" value="F:oxidoreductase activity, acting on paired donors, with incorporation or reduction of molecular oxygen"/>
    <property type="evidence" value="ECO:0007669"/>
    <property type="project" value="InterPro"/>
</dbReference>
<dbReference type="InterPro" id="IPR050651">
    <property type="entry name" value="Plant_Cytochrome_P450_Monoox"/>
</dbReference>
<reference evidence="7 8" key="1">
    <citation type="journal article" date="2021" name="Plant Biotechnol. J.">
        <title>Multi-omics assisted identification of the key and species-specific regulatory components of drought-tolerant mechanisms in Gossypium stocksii.</title>
        <authorList>
            <person name="Yu D."/>
            <person name="Ke L."/>
            <person name="Zhang D."/>
            <person name="Wu Y."/>
            <person name="Sun Y."/>
            <person name="Mei J."/>
            <person name="Sun J."/>
            <person name="Sun Y."/>
        </authorList>
    </citation>
    <scope>NUCLEOTIDE SEQUENCE [LARGE SCALE GENOMIC DNA]</scope>
    <source>
        <strain evidence="8">cv. E1</strain>
        <tissue evidence="7">Leaf</tissue>
    </source>
</reference>
<evidence type="ECO:0000256" key="4">
    <source>
        <dbReference type="ARBA" id="ARBA00023002"/>
    </source>
</evidence>
<name>A0A9D3VGT7_9ROSI</name>
<dbReference type="Gene3D" id="1.20.930.50">
    <property type="match status" value="1"/>
</dbReference>
<evidence type="ECO:0000256" key="5">
    <source>
        <dbReference type="ARBA" id="ARBA00023004"/>
    </source>
</evidence>
<dbReference type="EMBL" id="JAIQCV010000007">
    <property type="protein sequence ID" value="KAH1082199.1"/>
    <property type="molecule type" value="Genomic_DNA"/>
</dbReference>
<proteinExistence type="inferred from homology"/>
<evidence type="ECO:0000256" key="6">
    <source>
        <dbReference type="ARBA" id="ARBA00023033"/>
    </source>
</evidence>
<comment type="caution">
    <text evidence="7">The sequence shown here is derived from an EMBL/GenBank/DDBJ whole genome shotgun (WGS) entry which is preliminary data.</text>
</comment>
<dbReference type="InterPro" id="IPR036396">
    <property type="entry name" value="Cyt_P450_sf"/>
</dbReference>
<evidence type="ECO:0008006" key="9">
    <source>
        <dbReference type="Google" id="ProtNLM"/>
    </source>
</evidence>
<accession>A0A9D3VGT7</accession>
<keyword evidence="5" id="KW-0408">Iron</keyword>
<keyword evidence="8" id="KW-1185">Reference proteome</keyword>
<evidence type="ECO:0000313" key="8">
    <source>
        <dbReference type="Proteomes" id="UP000828251"/>
    </source>
</evidence>
<dbReference type="AlphaFoldDB" id="A0A9D3VGT7"/>
<keyword evidence="4" id="KW-0560">Oxidoreductase</keyword>
<evidence type="ECO:0000256" key="1">
    <source>
        <dbReference type="ARBA" id="ARBA00010617"/>
    </source>
</evidence>
<dbReference type="GO" id="GO:0004497">
    <property type="term" value="F:monooxygenase activity"/>
    <property type="evidence" value="ECO:0007669"/>
    <property type="project" value="UniProtKB-KW"/>
</dbReference>